<dbReference type="EC" id="2.7.4.1" evidence="8 9"/>
<dbReference type="Gene3D" id="3.30.1840.10">
    <property type="entry name" value="Polyphosphate kinase middle domain"/>
    <property type="match status" value="1"/>
</dbReference>
<evidence type="ECO:0000256" key="1">
    <source>
        <dbReference type="ARBA" id="ARBA00022553"/>
    </source>
</evidence>
<dbReference type="Pfam" id="PF02503">
    <property type="entry name" value="PP_kinase"/>
    <property type="match status" value="1"/>
</dbReference>
<dbReference type="AlphaFoldDB" id="A0A0R1U3S3"/>
<feature type="binding site" evidence="8">
    <location>
        <position position="594"/>
    </location>
    <ligand>
        <name>ATP</name>
        <dbReference type="ChEBI" id="CHEBI:30616"/>
    </ligand>
</feature>
<dbReference type="GO" id="GO:0009358">
    <property type="term" value="C:polyphosphate kinase complex"/>
    <property type="evidence" value="ECO:0007669"/>
    <property type="project" value="InterPro"/>
</dbReference>
<dbReference type="Pfam" id="PF13090">
    <property type="entry name" value="PP_kinase_C"/>
    <property type="match status" value="1"/>
</dbReference>
<dbReference type="Pfam" id="PF17941">
    <property type="entry name" value="PP_kinase_C_1"/>
    <property type="match status" value="1"/>
</dbReference>
<dbReference type="GO" id="GO:0046872">
    <property type="term" value="F:metal ion binding"/>
    <property type="evidence" value="ECO:0007669"/>
    <property type="project" value="UniProtKB-KW"/>
</dbReference>
<proteinExistence type="inferred from homology"/>
<sequence>MSEKQKLDSPKFYTNRELSWIAFNDRVLEEARDADNPLFERVSFLAITQSNLDEFFNVRVASLRKMVSVKYSEPDAAGMTPKEQLKAISKRVHAMVAKQYRTLTRSLLPSLRHRKIYLRTPEELTEAQRDFIGDYFHQEVFPILTPMAVDASRPFPFLSDGSMNMAVRLARPDGDGKHHDEFATVQIPGGVPRVIHLPGGDEFIMLEDVIRTFVNELFIGSTIKETATFRVTRDMGLDVDEADASDLIKEVQSQLKKRERGRVMRLEVDAGMGKRLVRYLTKQMRIDSDDVYPINGPIDLTFLKQIIKRVQPDPDAVYPEHTPYLNPVLQNQNIFDTIRQQDVFVHLPYDSFAPVTEFIHQAAGDPEVLAVKMTLYRVSSQSPIIKYLKQAANNGKQVTVLVELKARFDEENNVHWARELEEAGCHVIYGLVGLKTHCKLTLVVRRDEDGLRRYMHMATGNYNDVTARLYTDMGLFTCNTEIGIDASSIFNMLSGFSEPPFFHKLSISPDGIKDFLSDQIDAEIKEARAGRKAIIWMKMNSLSNPHMIRKLYEASAAGVQVNLLIRGICDLKVGIPGVSDNISVHSIVGRFLEHSRIYYFYAGGEEHVYLSSADLMTRNLKRRVEILFPILQDNIRVHLLQIFDLMWSDNVKTRVLQPDDTWKLVDGRGHPRLDVQEYFVEHAAAMNQELLPVPESTPAVTNDGQGMRFTPLQSPDDPGLGKAGTRV</sequence>
<evidence type="ECO:0000256" key="2">
    <source>
        <dbReference type="ARBA" id="ARBA00022679"/>
    </source>
</evidence>
<evidence type="ECO:0000256" key="6">
    <source>
        <dbReference type="ARBA" id="ARBA00022840"/>
    </source>
</evidence>
<feature type="active site" description="Phosphohistidine intermediate" evidence="8">
    <location>
        <position position="437"/>
    </location>
</feature>
<dbReference type="NCBIfam" id="TIGR03705">
    <property type="entry name" value="poly_P_kin"/>
    <property type="match status" value="1"/>
</dbReference>
<evidence type="ECO:0000259" key="11">
    <source>
        <dbReference type="Pfam" id="PF02503"/>
    </source>
</evidence>
<comment type="similarity">
    <text evidence="8 9">Belongs to the polyphosphate kinase 1 (PPK1) family.</text>
</comment>
<dbReference type="Gene3D" id="1.20.58.310">
    <property type="entry name" value="Polyphosphate kinase N-terminal domain"/>
    <property type="match status" value="1"/>
</dbReference>
<evidence type="ECO:0000256" key="9">
    <source>
        <dbReference type="RuleBase" id="RU003800"/>
    </source>
</evidence>
<evidence type="ECO:0000256" key="8">
    <source>
        <dbReference type="HAMAP-Rule" id="MF_00347"/>
    </source>
</evidence>
<dbReference type="NCBIfam" id="NF003918">
    <property type="entry name" value="PRK05443.1-2"/>
    <property type="match status" value="1"/>
</dbReference>
<dbReference type="STRING" id="1423783.FC50_GL001763"/>
<dbReference type="PANTHER" id="PTHR30218:SF0">
    <property type="entry name" value="POLYPHOSPHATE KINASE"/>
    <property type="match status" value="1"/>
</dbReference>
<feature type="binding site" evidence="8">
    <location>
        <position position="407"/>
    </location>
    <ligand>
        <name>Mg(2+)</name>
        <dbReference type="ChEBI" id="CHEBI:18420"/>
    </ligand>
</feature>
<evidence type="ECO:0000259" key="13">
    <source>
        <dbReference type="Pfam" id="PF13090"/>
    </source>
</evidence>
<dbReference type="SUPFAM" id="SSF56024">
    <property type="entry name" value="Phospholipase D/nuclease"/>
    <property type="match status" value="2"/>
</dbReference>
<evidence type="ECO:0000313" key="15">
    <source>
        <dbReference type="EMBL" id="KRL85589.1"/>
    </source>
</evidence>
<feature type="domain" description="Polyphosphate kinase C-terminal" evidence="14">
    <location>
        <begin position="333"/>
        <end position="498"/>
    </location>
</feature>
<feature type="region of interest" description="Disordered" evidence="10">
    <location>
        <begin position="696"/>
        <end position="727"/>
    </location>
</feature>
<dbReference type="CDD" id="cd09168">
    <property type="entry name" value="PLDc_PaPPK1_C2_like"/>
    <property type="match status" value="1"/>
</dbReference>
<dbReference type="PATRIC" id="fig|1423783.4.peg.1805"/>
<dbReference type="GO" id="GO:0008976">
    <property type="term" value="F:polyphosphate kinase activity"/>
    <property type="evidence" value="ECO:0007669"/>
    <property type="project" value="UniProtKB-UniRule"/>
</dbReference>
<feature type="binding site" evidence="8">
    <location>
        <position position="566"/>
    </location>
    <ligand>
        <name>ATP</name>
        <dbReference type="ChEBI" id="CHEBI:30616"/>
    </ligand>
</feature>
<feature type="domain" description="Polyphosphate kinase C-terminal" evidence="13">
    <location>
        <begin position="505"/>
        <end position="675"/>
    </location>
</feature>
<accession>A0A0R1U3S3</accession>
<feature type="domain" description="Polyphosphate kinase middle" evidence="11">
    <location>
        <begin position="128"/>
        <end position="306"/>
    </location>
</feature>
<dbReference type="Gene3D" id="3.30.870.10">
    <property type="entry name" value="Endonuclease Chain A"/>
    <property type="match status" value="2"/>
</dbReference>
<keyword evidence="7 8" id="KW-0460">Magnesium</keyword>
<evidence type="ECO:0000256" key="10">
    <source>
        <dbReference type="SAM" id="MobiDB-lite"/>
    </source>
</evidence>
<dbReference type="SUPFAM" id="SSF140356">
    <property type="entry name" value="PPK N-terminal domain-like"/>
    <property type="match status" value="1"/>
</dbReference>
<dbReference type="SUPFAM" id="SSF143724">
    <property type="entry name" value="PHP14-like"/>
    <property type="match status" value="1"/>
</dbReference>
<feature type="binding site" evidence="8">
    <location>
        <position position="377"/>
    </location>
    <ligand>
        <name>Mg(2+)</name>
        <dbReference type="ChEBI" id="CHEBI:18420"/>
    </ligand>
</feature>
<dbReference type="PIRSF" id="PIRSF015589">
    <property type="entry name" value="PP_kinase"/>
    <property type="match status" value="1"/>
</dbReference>
<keyword evidence="5 8" id="KW-0418">Kinase</keyword>
<reference evidence="15 16" key="1">
    <citation type="journal article" date="2015" name="Genome Announc.">
        <title>Expanding the biotechnology potential of lactobacilli through comparative genomics of 213 strains and associated genera.</title>
        <authorList>
            <person name="Sun Z."/>
            <person name="Harris H.M."/>
            <person name="McCann A."/>
            <person name="Guo C."/>
            <person name="Argimon S."/>
            <person name="Zhang W."/>
            <person name="Yang X."/>
            <person name="Jeffery I.B."/>
            <person name="Cooney J.C."/>
            <person name="Kagawa T.F."/>
            <person name="Liu W."/>
            <person name="Song Y."/>
            <person name="Salvetti E."/>
            <person name="Wrobel A."/>
            <person name="Rasinkangas P."/>
            <person name="Parkhill J."/>
            <person name="Rea M.C."/>
            <person name="O'Sullivan O."/>
            <person name="Ritari J."/>
            <person name="Douillard F.P."/>
            <person name="Paul Ross R."/>
            <person name="Yang R."/>
            <person name="Briner A.E."/>
            <person name="Felis G.E."/>
            <person name="de Vos W.M."/>
            <person name="Barrangou R."/>
            <person name="Klaenhammer T.R."/>
            <person name="Caufield P.W."/>
            <person name="Cui Y."/>
            <person name="Zhang H."/>
            <person name="O'Toole P.W."/>
        </authorList>
    </citation>
    <scope>NUCLEOTIDE SEQUENCE [LARGE SCALE GENOMIC DNA]</scope>
    <source>
        <strain evidence="15 16">DSM 15945</strain>
    </source>
</reference>
<dbReference type="NCBIfam" id="NF003917">
    <property type="entry name" value="PRK05443.1-1"/>
    <property type="match status" value="1"/>
</dbReference>
<dbReference type="NCBIfam" id="NF003920">
    <property type="entry name" value="PRK05443.2-1"/>
    <property type="match status" value="1"/>
</dbReference>
<feature type="binding site" evidence="8">
    <location>
        <position position="51"/>
    </location>
    <ligand>
        <name>ATP</name>
        <dbReference type="ChEBI" id="CHEBI:30616"/>
    </ligand>
</feature>
<dbReference type="Proteomes" id="UP000051922">
    <property type="component" value="Unassembled WGS sequence"/>
</dbReference>
<gene>
    <name evidence="8" type="primary">ppk</name>
    <name evidence="15" type="ORF">FC50_GL001763</name>
</gene>
<comment type="PTM">
    <text evidence="8 9">An intermediate of this reaction is the autophosphorylated ppk in which a phosphate is covalently linked to a histidine residue through a N-P bond.</text>
</comment>
<comment type="catalytic activity">
    <reaction evidence="8 9">
        <text>[phosphate](n) + ATP = [phosphate](n+1) + ADP</text>
        <dbReference type="Rhea" id="RHEA:19573"/>
        <dbReference type="Rhea" id="RHEA-COMP:9859"/>
        <dbReference type="Rhea" id="RHEA-COMP:14280"/>
        <dbReference type="ChEBI" id="CHEBI:16838"/>
        <dbReference type="ChEBI" id="CHEBI:30616"/>
        <dbReference type="ChEBI" id="CHEBI:456216"/>
        <dbReference type="EC" id="2.7.4.1"/>
    </reaction>
</comment>
<feature type="domain" description="Polyphosphate kinase N-terminal" evidence="12">
    <location>
        <begin position="13"/>
        <end position="118"/>
    </location>
</feature>
<dbReference type="FunFam" id="3.30.870.10:FF:000001">
    <property type="entry name" value="Polyphosphate kinase"/>
    <property type="match status" value="1"/>
</dbReference>
<dbReference type="InterPro" id="IPR025200">
    <property type="entry name" value="PPK_C_dom2"/>
</dbReference>
<dbReference type="RefSeq" id="WP_056956990.1">
    <property type="nucleotide sequence ID" value="NZ_AZFJ01000052.1"/>
</dbReference>
<evidence type="ECO:0000256" key="5">
    <source>
        <dbReference type="ARBA" id="ARBA00022777"/>
    </source>
</evidence>
<comment type="cofactor">
    <cofactor evidence="8">
        <name>Mg(2+)</name>
        <dbReference type="ChEBI" id="CHEBI:18420"/>
    </cofactor>
</comment>
<evidence type="ECO:0000259" key="12">
    <source>
        <dbReference type="Pfam" id="PF13089"/>
    </source>
</evidence>
<dbReference type="Pfam" id="PF13089">
    <property type="entry name" value="PP_kinase_N"/>
    <property type="match status" value="1"/>
</dbReference>
<keyword evidence="2 8" id="KW-0808">Transferase</keyword>
<keyword evidence="1 8" id="KW-0597">Phosphoprotein</keyword>
<evidence type="ECO:0000313" key="16">
    <source>
        <dbReference type="Proteomes" id="UP000051922"/>
    </source>
</evidence>
<dbReference type="GO" id="GO:0005524">
    <property type="term" value="F:ATP binding"/>
    <property type="evidence" value="ECO:0007669"/>
    <property type="project" value="UniProtKB-KW"/>
</dbReference>
<dbReference type="HAMAP" id="MF_00347">
    <property type="entry name" value="Polyphosphate_kinase"/>
    <property type="match status" value="1"/>
</dbReference>
<dbReference type="EMBL" id="AZFJ01000052">
    <property type="protein sequence ID" value="KRL85589.1"/>
    <property type="molecule type" value="Genomic_DNA"/>
</dbReference>
<evidence type="ECO:0000259" key="14">
    <source>
        <dbReference type="Pfam" id="PF17941"/>
    </source>
</evidence>
<keyword evidence="4 8" id="KW-0547">Nucleotide-binding</keyword>
<dbReference type="InterPro" id="IPR003414">
    <property type="entry name" value="PP_kinase"/>
</dbReference>
<evidence type="ECO:0000256" key="3">
    <source>
        <dbReference type="ARBA" id="ARBA00022723"/>
    </source>
</evidence>
<dbReference type="NCBIfam" id="NF003921">
    <property type="entry name" value="PRK05443.2-2"/>
    <property type="match status" value="1"/>
</dbReference>
<protein>
    <recommendedName>
        <fullName evidence="8 9">Polyphosphate kinase</fullName>
        <ecNumber evidence="8 9">2.7.4.1</ecNumber>
    </recommendedName>
    <alternativeName>
        <fullName evidence="8">ATP-polyphosphate phosphotransferase</fullName>
    </alternativeName>
    <alternativeName>
        <fullName evidence="8">Polyphosphoric acid kinase</fullName>
    </alternativeName>
</protein>
<keyword evidence="6 8" id="KW-0067">ATP-binding</keyword>
<comment type="function">
    <text evidence="8 9">Catalyzes the reversible transfer of the terminal phosphate of ATP to form a long-chain polyphosphate (polyP).</text>
</comment>
<name>A0A0R1U3S3_9LACO</name>
<dbReference type="GO" id="GO:0006799">
    <property type="term" value="P:polyphosphate biosynthetic process"/>
    <property type="evidence" value="ECO:0007669"/>
    <property type="project" value="UniProtKB-UniRule"/>
</dbReference>
<dbReference type="InterPro" id="IPR025198">
    <property type="entry name" value="PPK_N_dom"/>
</dbReference>
<dbReference type="InterPro" id="IPR024953">
    <property type="entry name" value="PP_kinase_middle"/>
</dbReference>
<evidence type="ECO:0000256" key="7">
    <source>
        <dbReference type="ARBA" id="ARBA00022842"/>
    </source>
</evidence>
<feature type="binding site" evidence="8">
    <location>
        <position position="470"/>
    </location>
    <ligand>
        <name>ATP</name>
        <dbReference type="ChEBI" id="CHEBI:30616"/>
    </ligand>
</feature>
<dbReference type="InterPro" id="IPR036830">
    <property type="entry name" value="PP_kinase_middle_dom_sf"/>
</dbReference>
<keyword evidence="16" id="KW-1185">Reference proteome</keyword>
<dbReference type="PANTHER" id="PTHR30218">
    <property type="entry name" value="POLYPHOSPHATE KINASE"/>
    <property type="match status" value="1"/>
</dbReference>
<organism evidence="15 16">
    <name type="scientific">Lacticaseibacillus pantheris DSM 15945 = JCM 12539 = NBRC 106106</name>
    <dbReference type="NCBI Taxonomy" id="1423783"/>
    <lineage>
        <taxon>Bacteria</taxon>
        <taxon>Bacillati</taxon>
        <taxon>Bacillota</taxon>
        <taxon>Bacilli</taxon>
        <taxon>Lactobacillales</taxon>
        <taxon>Lactobacillaceae</taxon>
        <taxon>Lacticaseibacillus</taxon>
    </lineage>
</organism>
<keyword evidence="3 8" id="KW-0479">Metal-binding</keyword>
<dbReference type="CDD" id="cd09165">
    <property type="entry name" value="PLDc_PaPPK1_C1_like"/>
    <property type="match status" value="1"/>
</dbReference>
<dbReference type="InterPro" id="IPR041108">
    <property type="entry name" value="PP_kinase_C_1"/>
</dbReference>
<comment type="caution">
    <text evidence="15">The sequence shown here is derived from an EMBL/GenBank/DDBJ whole genome shotgun (WGS) entry which is preliminary data.</text>
</comment>
<evidence type="ECO:0000256" key="4">
    <source>
        <dbReference type="ARBA" id="ARBA00022741"/>
    </source>
</evidence>
<dbReference type="InterPro" id="IPR036832">
    <property type="entry name" value="PPK_N_dom_sf"/>
</dbReference>